<accession>A0A6C0HWU9</accession>
<protein>
    <submittedName>
        <fullName evidence="2">Uncharacterized protein</fullName>
    </submittedName>
</protein>
<organism evidence="2">
    <name type="scientific">viral metagenome</name>
    <dbReference type="NCBI Taxonomy" id="1070528"/>
    <lineage>
        <taxon>unclassified sequences</taxon>
        <taxon>metagenomes</taxon>
        <taxon>organismal metagenomes</taxon>
    </lineage>
</organism>
<proteinExistence type="predicted"/>
<name>A0A6C0HWU9_9ZZZZ</name>
<keyword evidence="1" id="KW-0175">Coiled coil</keyword>
<sequence length="1194" mass="138641">MKFIYQEKPIVVDILEDDTIETIRYALHVLLDSDVYLFGKKYVSYTSKQVYDRLIPTFGTIPMFHLRNFFLCFNQAPPSLSKKEYTLEDLDEFTFEGWMDIPIGQTIPCAANPAKVENIQEYEHVPLDLDFRSLLLDYFPLLDDTIYVCTRLPLPLYFQPSTVSKPDFSKVFALDAPEPSAEGITRVVCRLEPADPIVVPLDTLFQRLHVSKDMKMIQYHPGKEENILYKLYTVEEDLHGQKIPVLPIQEVMKHGQSYKHTVTVFYEDAKFAFHENGSILLECSSKQLRTVDEIDALFHKYDVVKEVAAFLYTSGYIYPTFETIRKTTIVDMTYKIEFMVKKIKPHSCTSLFFIDIGPSFRYRRVSNFYEGELIQEICVSDYLAKRNPASTIKKIKELFHLTQEQATKVVEEAYQSIASLEAENKRILVQHKVGFPTTITKSATDLSIQIDKIPSLHYLPCLNRNMKAYIALLTVPNTITCHEEVAVLTKQPVRKRYEEEEEEKEEKLDIEYDDEALDVEYEGGGKDRDLIVNNPNFTIYRMEKSNHAYDGYTRDCPLTRRPIALLTKEEVKRSQKFPQYVYDKVPYICPMYWDLEEKTPLTQEEVDVLVKQGKRIIHPSTKGEIDPVRDGSIFKMNDGSHPFPGPLKDRGVCCFKKEYLPKKETRAIVESKQYINTHPTSLGEEGKVSYLSKPLRSFFQLSEDCQLEPNNYLLRYGVAAPHTFLQCIEACWNVSYPGKFTHATFLSTLLKVAHKKFSVLQNANLLRHYESFEAFEREFRKEKMDYTELWDIVSETMSVNLVIIRVPDQIHVEFICPVKKIDKEHKLMLMLFEQTIHGNVCFEPIIEHNIGQNKHTVIYPYYHNKLQGAFDQIISIYAQCTVQSEQFQTNLIASLIYAHLPKGATQVVHSHKCIGFSVEDVFIPCYPSAPLAIPIVPMPRSSYDHTLFVLNHFADKIPCRPVYKIVDGMLQGILTETNAFVPCKPEPDHSALPLYPFKVNHEYEPLSMQKDKERIDNQLLAKAEHYLYASFRRTLKEKMRTPALRKQLNAAISKKKVTTALLETFLPVQWVNSIPVDFTKEIVRCKGHCSVSDKFLLPRFHLKTGEPNRYFERLANELNHYSRYSTFVVKPQLRMEHIPFFVEAQELILVHSMVEEYYRDLTEPKRIASSYDTANVDVQVKVYFKVKKIDYIII</sequence>
<feature type="coiled-coil region" evidence="1">
    <location>
        <begin position="403"/>
        <end position="430"/>
    </location>
</feature>
<dbReference type="EMBL" id="MN740041">
    <property type="protein sequence ID" value="QHT85248.1"/>
    <property type="molecule type" value="Genomic_DNA"/>
</dbReference>
<dbReference type="AlphaFoldDB" id="A0A6C0HWU9"/>
<reference evidence="2" key="1">
    <citation type="journal article" date="2020" name="Nature">
        <title>Giant virus diversity and host interactions through global metagenomics.</title>
        <authorList>
            <person name="Schulz F."/>
            <person name="Roux S."/>
            <person name="Paez-Espino D."/>
            <person name="Jungbluth S."/>
            <person name="Walsh D.A."/>
            <person name="Denef V.J."/>
            <person name="McMahon K.D."/>
            <person name="Konstantinidis K.T."/>
            <person name="Eloe-Fadrosh E.A."/>
            <person name="Kyrpides N.C."/>
            <person name="Woyke T."/>
        </authorList>
    </citation>
    <scope>NUCLEOTIDE SEQUENCE</scope>
    <source>
        <strain evidence="2">GVMAG-M-3300023184-17</strain>
    </source>
</reference>
<evidence type="ECO:0000313" key="2">
    <source>
        <dbReference type="EMBL" id="QHT85248.1"/>
    </source>
</evidence>
<evidence type="ECO:0000256" key="1">
    <source>
        <dbReference type="SAM" id="Coils"/>
    </source>
</evidence>